<dbReference type="AlphaFoldDB" id="A0A0L0P6L5"/>
<comment type="caution">
    <text evidence="1">The sequence shown here is derived from an EMBL/GenBank/DDBJ whole genome shotgun (WGS) entry which is preliminary data.</text>
</comment>
<gene>
    <name evidence="1" type="ORF">QG37_01006</name>
</gene>
<evidence type="ECO:0000313" key="2">
    <source>
        <dbReference type="Proteomes" id="UP000037122"/>
    </source>
</evidence>
<evidence type="ECO:0000313" key="1">
    <source>
        <dbReference type="EMBL" id="KNE01671.1"/>
    </source>
</evidence>
<name>A0A0L0P6L5_CANAR</name>
<dbReference type="EMBL" id="LGST01000008">
    <property type="protein sequence ID" value="KNE01671.1"/>
    <property type="molecule type" value="Genomic_DNA"/>
</dbReference>
<organism evidence="1 2">
    <name type="scientific">Candidozyma auris</name>
    <name type="common">Yeast</name>
    <name type="synonym">Candida auris</name>
    <dbReference type="NCBI Taxonomy" id="498019"/>
    <lineage>
        <taxon>Eukaryota</taxon>
        <taxon>Fungi</taxon>
        <taxon>Dikarya</taxon>
        <taxon>Ascomycota</taxon>
        <taxon>Saccharomycotina</taxon>
        <taxon>Pichiomycetes</taxon>
        <taxon>Metschnikowiaceae</taxon>
        <taxon>Candidozyma</taxon>
    </lineage>
</organism>
<proteinExistence type="predicted"/>
<reference evidence="2" key="1">
    <citation type="journal article" date="2015" name="BMC Genomics">
        <title>Draft genome of a commonly misdiagnosed multidrug resistant pathogen Candida auris.</title>
        <authorList>
            <person name="Chatterjee S."/>
            <person name="Alampalli S.V."/>
            <person name="Nageshan R.K."/>
            <person name="Chettiar S.T."/>
            <person name="Joshi S."/>
            <person name="Tatu U.S."/>
        </authorList>
    </citation>
    <scope>NUCLEOTIDE SEQUENCE [LARGE SCALE GENOMIC DNA]</scope>
    <source>
        <strain evidence="2">6684</strain>
    </source>
</reference>
<dbReference type="Proteomes" id="UP000037122">
    <property type="component" value="Unassembled WGS sequence"/>
</dbReference>
<protein>
    <submittedName>
        <fullName evidence="1">Uncharacterized protein</fullName>
    </submittedName>
</protein>
<accession>A0A0L0P6L5</accession>
<sequence>MTVDKIAIFVDAKTWRNVVDPRVALPQVLADLN</sequence>